<feature type="transmembrane region" description="Helical" evidence="5">
    <location>
        <begin position="143"/>
        <end position="164"/>
    </location>
</feature>
<dbReference type="RefSeq" id="WP_140196640.1">
    <property type="nucleotide sequence ID" value="NZ_CP065915.1"/>
</dbReference>
<dbReference type="InterPro" id="IPR000515">
    <property type="entry name" value="MetI-like"/>
</dbReference>
<dbReference type="Gene3D" id="1.10.3720.10">
    <property type="entry name" value="MetI-like"/>
    <property type="match status" value="1"/>
</dbReference>
<proteinExistence type="inferred from homology"/>
<keyword evidence="5" id="KW-0813">Transport</keyword>
<dbReference type="PANTHER" id="PTHR42729:SF1">
    <property type="entry name" value="OLIGO_DIPEPTIDE TRANSPORT, PERMEASE PROTEIN (DPPC-2)"/>
    <property type="match status" value="1"/>
</dbReference>
<dbReference type="PANTHER" id="PTHR42729">
    <property type="entry name" value="OLIGO/DIPEPTIDE TRANSPORT, PERMEASE PROTEIN (DPPC-2)"/>
    <property type="match status" value="1"/>
</dbReference>
<feature type="transmembrane region" description="Helical" evidence="5">
    <location>
        <begin position="199"/>
        <end position="224"/>
    </location>
</feature>
<evidence type="ECO:0000313" key="8">
    <source>
        <dbReference type="Proteomes" id="UP000314011"/>
    </source>
</evidence>
<dbReference type="GO" id="GO:0005886">
    <property type="term" value="C:plasma membrane"/>
    <property type="evidence" value="ECO:0007669"/>
    <property type="project" value="UniProtKB-SubCell"/>
</dbReference>
<evidence type="ECO:0000259" key="6">
    <source>
        <dbReference type="PROSITE" id="PS50928"/>
    </source>
</evidence>
<keyword evidence="8" id="KW-1185">Reference proteome</keyword>
<gene>
    <name evidence="7" type="ORF">FHY64_16260</name>
</gene>
<evidence type="ECO:0000256" key="4">
    <source>
        <dbReference type="ARBA" id="ARBA00023136"/>
    </source>
</evidence>
<dbReference type="GO" id="GO:0055085">
    <property type="term" value="P:transmembrane transport"/>
    <property type="evidence" value="ECO:0007669"/>
    <property type="project" value="InterPro"/>
</dbReference>
<comment type="caution">
    <text evidence="7">The sequence shown here is derived from an EMBL/GenBank/DDBJ whole genome shotgun (WGS) entry which is preliminary data.</text>
</comment>
<feature type="transmembrane region" description="Helical" evidence="5">
    <location>
        <begin position="116"/>
        <end position="136"/>
    </location>
</feature>
<keyword evidence="3 5" id="KW-1133">Transmembrane helix</keyword>
<evidence type="ECO:0000256" key="1">
    <source>
        <dbReference type="ARBA" id="ARBA00004651"/>
    </source>
</evidence>
<reference evidence="7 8" key="1">
    <citation type="submission" date="2019-06" db="EMBL/GenBank/DDBJ databases">
        <title>Genome of new Rhodobacteraceae sp. SM1903.</title>
        <authorList>
            <person name="Ren X."/>
        </authorList>
    </citation>
    <scope>NUCLEOTIDE SEQUENCE [LARGE SCALE GENOMIC DNA]</scope>
    <source>
        <strain evidence="7 8">SM1903</strain>
    </source>
</reference>
<evidence type="ECO:0000256" key="2">
    <source>
        <dbReference type="ARBA" id="ARBA00022692"/>
    </source>
</evidence>
<feature type="transmembrane region" description="Helical" evidence="5">
    <location>
        <begin position="261"/>
        <end position="280"/>
    </location>
</feature>
<dbReference type="AlphaFoldDB" id="A0A5C5G9V5"/>
<comment type="subcellular location">
    <subcellularLocation>
        <location evidence="1 5">Cell membrane</location>
        <topology evidence="1 5">Multi-pass membrane protein</topology>
    </subcellularLocation>
</comment>
<dbReference type="PROSITE" id="PS50928">
    <property type="entry name" value="ABC_TM1"/>
    <property type="match status" value="1"/>
</dbReference>
<evidence type="ECO:0000256" key="3">
    <source>
        <dbReference type="ARBA" id="ARBA00022989"/>
    </source>
</evidence>
<protein>
    <submittedName>
        <fullName evidence="7">ABC transporter permease</fullName>
    </submittedName>
</protein>
<dbReference type="InterPro" id="IPR035906">
    <property type="entry name" value="MetI-like_sf"/>
</dbReference>
<feature type="transmembrane region" description="Helical" evidence="5">
    <location>
        <begin position="87"/>
        <end position="110"/>
    </location>
</feature>
<evidence type="ECO:0000256" key="5">
    <source>
        <dbReference type="RuleBase" id="RU363032"/>
    </source>
</evidence>
<evidence type="ECO:0000313" key="7">
    <source>
        <dbReference type="EMBL" id="TNY31558.1"/>
    </source>
</evidence>
<keyword evidence="2 5" id="KW-0812">Transmembrane</keyword>
<organism evidence="7 8">
    <name type="scientific">Pelagovum pacificum</name>
    <dbReference type="NCBI Taxonomy" id="2588711"/>
    <lineage>
        <taxon>Bacteria</taxon>
        <taxon>Pseudomonadati</taxon>
        <taxon>Pseudomonadota</taxon>
        <taxon>Alphaproteobacteria</taxon>
        <taxon>Rhodobacterales</taxon>
        <taxon>Paracoccaceae</taxon>
        <taxon>Pelagovum</taxon>
    </lineage>
</organism>
<keyword evidence="4 5" id="KW-0472">Membrane</keyword>
<dbReference type="CDD" id="cd06261">
    <property type="entry name" value="TM_PBP2"/>
    <property type="match status" value="1"/>
</dbReference>
<sequence length="289" mass="31138">MSNVLRTLRASLSFALANPKMLAGIAILAVLLLFSFVGPMFVDLRNAEPISVSTNQRPSAELWLGSDSGGRDLLAVMIAATPQTLRMGVLAGALGVAFGVFLGLVAGYWGGWRDRVISTVTDTMLTIPPLAILLVVAASMRSITVEIMAVIIAALSWMFAARIIRAQVLSLREQNYVKMAKLSGMSDLRVVLTEVLPNIVPLAFAAFVGAVSGAILAGIGLEVLGLGPQNTPTLGMTIYWALLYSAFSRGMWWWWLPPILILIALFISLFLITAALDEVANPKLRRSRK</sequence>
<comment type="similarity">
    <text evidence="5">Belongs to the binding-protein-dependent transport system permease family.</text>
</comment>
<name>A0A5C5G9V5_9RHOB</name>
<dbReference type="Pfam" id="PF00528">
    <property type="entry name" value="BPD_transp_1"/>
    <property type="match status" value="1"/>
</dbReference>
<dbReference type="SUPFAM" id="SSF161098">
    <property type="entry name" value="MetI-like"/>
    <property type="match status" value="1"/>
</dbReference>
<dbReference type="EMBL" id="VFFF01000002">
    <property type="protein sequence ID" value="TNY31558.1"/>
    <property type="molecule type" value="Genomic_DNA"/>
</dbReference>
<feature type="transmembrane region" description="Helical" evidence="5">
    <location>
        <begin position="21"/>
        <end position="42"/>
    </location>
</feature>
<dbReference type="OrthoDB" id="9766870at2"/>
<feature type="domain" description="ABC transmembrane type-1" evidence="6">
    <location>
        <begin position="81"/>
        <end position="273"/>
    </location>
</feature>
<accession>A0A5C5G9V5</accession>
<dbReference type="Proteomes" id="UP000314011">
    <property type="component" value="Unassembled WGS sequence"/>
</dbReference>